<sequence length="388" mass="42898">MPSSTPPAVQPAPIVQPLLSSTVGQSTRINLHEIKYNIAKRIGPERAKNYFQHFERFLSSKLNKNEFDKLCLVTLGRENLPLHNHLIRSILHNACQAKGPEINAPKLTGDVTNSDHTLPPVWNNGHVLNQRVKDNRPLSRRYNALAQCSSLNLGETIIRENGTPNLNDLKRHAQFQHNEHAEPLTKHPRLEKVPSNFHEPPHINGPGENLGDETIHHIPGPVEAPLGIHFGPVSFGGTQKPSIIASAPSNDSNMSCYELYELRDTMSLRKRMEKFAEAQGLEGVSVECANLLNNGVDVFLKQLIGSCVKLVGTRSQHGKLSHIPLKQELRHKLINGVSLQNHVHGQGIIRPAGLNSISMQDLKAVSELSPHLLGVNASLVLETINSYD</sequence>
<dbReference type="CDD" id="cd22933">
    <property type="entry name" value="HFD_HFI1"/>
    <property type="match status" value="1"/>
</dbReference>
<keyword evidence="3" id="KW-1185">Reference proteome</keyword>
<evidence type="ECO:0008006" key="4">
    <source>
        <dbReference type="Google" id="ProtNLM"/>
    </source>
</evidence>
<dbReference type="AlphaFoldDB" id="A0A8J5TLZ0"/>
<evidence type="ECO:0000256" key="1">
    <source>
        <dbReference type="SAM" id="MobiDB-lite"/>
    </source>
</evidence>
<dbReference type="Pfam" id="PF12767">
    <property type="entry name" value="SAGA-Tad1"/>
    <property type="match status" value="1"/>
</dbReference>
<dbReference type="InterPro" id="IPR024738">
    <property type="entry name" value="Hfi1/Tada1"/>
</dbReference>
<protein>
    <recommendedName>
        <fullName evidence="4">Transcriptional coactivator Hfi1/Transcriptional adapter 1</fullName>
    </recommendedName>
</protein>
<dbReference type="PANTHER" id="PTHR21277">
    <property type="entry name" value="TRANSCRIPTIONAL ADAPTER 1"/>
    <property type="match status" value="1"/>
</dbReference>
<dbReference type="PANTHER" id="PTHR21277:SF22">
    <property type="entry name" value="TRANSCRIPTIONAL REGULATOR OF RNA POLII SAGA SUBUNIT"/>
    <property type="match status" value="1"/>
</dbReference>
<accession>A0A8J5TLZ0</accession>
<dbReference type="GO" id="GO:0006357">
    <property type="term" value="P:regulation of transcription by RNA polymerase II"/>
    <property type="evidence" value="ECO:0007669"/>
    <property type="project" value="TreeGrafter"/>
</dbReference>
<reference evidence="2" key="2">
    <citation type="submission" date="2021-02" db="EMBL/GenBank/DDBJ databases">
        <authorList>
            <person name="Kimball J.A."/>
            <person name="Haas M.W."/>
            <person name="Macchietto M."/>
            <person name="Kono T."/>
            <person name="Duquette J."/>
            <person name="Shao M."/>
        </authorList>
    </citation>
    <scope>NUCLEOTIDE SEQUENCE</scope>
    <source>
        <tissue evidence="2">Fresh leaf tissue</tissue>
    </source>
</reference>
<dbReference type="GO" id="GO:0000124">
    <property type="term" value="C:SAGA complex"/>
    <property type="evidence" value="ECO:0007669"/>
    <property type="project" value="TreeGrafter"/>
</dbReference>
<name>A0A8J5TLZ0_ZIZPA</name>
<reference evidence="2" key="1">
    <citation type="journal article" date="2021" name="bioRxiv">
        <title>Whole Genome Assembly and Annotation of Northern Wild Rice, Zizania palustris L., Supports a Whole Genome Duplication in the Zizania Genus.</title>
        <authorList>
            <person name="Haas M."/>
            <person name="Kono T."/>
            <person name="Macchietto M."/>
            <person name="Millas R."/>
            <person name="McGilp L."/>
            <person name="Shao M."/>
            <person name="Duquette J."/>
            <person name="Hirsch C.N."/>
            <person name="Kimball J."/>
        </authorList>
    </citation>
    <scope>NUCLEOTIDE SEQUENCE</scope>
    <source>
        <tissue evidence="2">Fresh leaf tissue</tissue>
    </source>
</reference>
<dbReference type="GO" id="GO:0003713">
    <property type="term" value="F:transcription coactivator activity"/>
    <property type="evidence" value="ECO:0007669"/>
    <property type="project" value="TreeGrafter"/>
</dbReference>
<organism evidence="2 3">
    <name type="scientific">Zizania palustris</name>
    <name type="common">Northern wild rice</name>
    <dbReference type="NCBI Taxonomy" id="103762"/>
    <lineage>
        <taxon>Eukaryota</taxon>
        <taxon>Viridiplantae</taxon>
        <taxon>Streptophyta</taxon>
        <taxon>Embryophyta</taxon>
        <taxon>Tracheophyta</taxon>
        <taxon>Spermatophyta</taxon>
        <taxon>Magnoliopsida</taxon>
        <taxon>Liliopsida</taxon>
        <taxon>Poales</taxon>
        <taxon>Poaceae</taxon>
        <taxon>BOP clade</taxon>
        <taxon>Oryzoideae</taxon>
        <taxon>Oryzeae</taxon>
        <taxon>Zizaniinae</taxon>
        <taxon>Zizania</taxon>
    </lineage>
</organism>
<dbReference type="Proteomes" id="UP000729402">
    <property type="component" value="Unassembled WGS sequence"/>
</dbReference>
<gene>
    <name evidence="2" type="ORF">GUJ93_ZPchr0015g6997</name>
</gene>
<dbReference type="OrthoDB" id="10264870at2759"/>
<proteinExistence type="predicted"/>
<feature type="compositionally biased region" description="Basic and acidic residues" evidence="1">
    <location>
        <begin position="180"/>
        <end position="192"/>
    </location>
</feature>
<evidence type="ECO:0000313" key="3">
    <source>
        <dbReference type="Proteomes" id="UP000729402"/>
    </source>
</evidence>
<dbReference type="EMBL" id="JAAALK010000085">
    <property type="protein sequence ID" value="KAG8083451.1"/>
    <property type="molecule type" value="Genomic_DNA"/>
</dbReference>
<comment type="caution">
    <text evidence="2">The sequence shown here is derived from an EMBL/GenBank/DDBJ whole genome shotgun (WGS) entry which is preliminary data.</text>
</comment>
<evidence type="ECO:0000313" key="2">
    <source>
        <dbReference type="EMBL" id="KAG8083451.1"/>
    </source>
</evidence>
<feature type="region of interest" description="Disordered" evidence="1">
    <location>
        <begin position="180"/>
        <end position="208"/>
    </location>
</feature>